<evidence type="ECO:0000256" key="5">
    <source>
        <dbReference type="ARBA" id="ARBA00023054"/>
    </source>
</evidence>
<feature type="coiled-coil region" evidence="10">
    <location>
        <begin position="547"/>
        <end position="578"/>
    </location>
</feature>
<organism evidence="12 13">
    <name type="scientific">Polyodon spathula</name>
    <name type="common">North American paddlefish</name>
    <name type="synonym">Squalus spathula</name>
    <dbReference type="NCBI Taxonomy" id="7913"/>
    <lineage>
        <taxon>Eukaryota</taxon>
        <taxon>Metazoa</taxon>
        <taxon>Chordata</taxon>
        <taxon>Craniata</taxon>
        <taxon>Vertebrata</taxon>
        <taxon>Euteleostomi</taxon>
        <taxon>Actinopterygii</taxon>
        <taxon>Chondrostei</taxon>
        <taxon>Acipenseriformes</taxon>
        <taxon>Polyodontidae</taxon>
        <taxon>Polyodon</taxon>
    </lineage>
</organism>
<comment type="similarity">
    <text evidence="2">Belongs to the RIB43A family.</text>
</comment>
<dbReference type="Gene3D" id="3.30.420.10">
    <property type="entry name" value="Ribonuclease H-like superfamily/Ribonuclease H"/>
    <property type="match status" value="1"/>
</dbReference>
<keyword evidence="5 10" id="KW-0175">Coiled coil</keyword>
<evidence type="ECO:0000256" key="4">
    <source>
        <dbReference type="ARBA" id="ARBA00022846"/>
    </source>
</evidence>
<protein>
    <submittedName>
        <fullName evidence="12">RIBC2 protein</fullName>
    </submittedName>
</protein>
<evidence type="ECO:0000256" key="3">
    <source>
        <dbReference type="ARBA" id="ARBA00022490"/>
    </source>
</evidence>
<evidence type="ECO:0000256" key="10">
    <source>
        <dbReference type="SAM" id="Coils"/>
    </source>
</evidence>
<dbReference type="PANTHER" id="PTHR14517">
    <property type="entry name" value="RIB43A-RELATED"/>
    <property type="match status" value="1"/>
</dbReference>
<dbReference type="EMBL" id="JAAWVQ010165683">
    <property type="protein sequence ID" value="MBN3287381.1"/>
    <property type="molecule type" value="Genomic_DNA"/>
</dbReference>
<evidence type="ECO:0000313" key="13">
    <source>
        <dbReference type="Proteomes" id="UP001166093"/>
    </source>
</evidence>
<feature type="region of interest" description="Disordered" evidence="11">
    <location>
        <begin position="267"/>
        <end position="295"/>
    </location>
</feature>
<feature type="compositionally biased region" description="Pro residues" evidence="11">
    <location>
        <begin position="275"/>
        <end position="292"/>
    </location>
</feature>
<evidence type="ECO:0000256" key="8">
    <source>
        <dbReference type="ARBA" id="ARBA00023273"/>
    </source>
</evidence>
<keyword evidence="3" id="KW-0963">Cytoplasm</keyword>
<dbReference type="Pfam" id="PF05914">
    <property type="entry name" value="RIB43A"/>
    <property type="match status" value="2"/>
</dbReference>
<gene>
    <name evidence="12" type="primary">Ribc2</name>
    <name evidence="12" type="ORF">GTO93_0010425</name>
</gene>
<dbReference type="PANTHER" id="PTHR14517:SF10">
    <property type="entry name" value="RIB43A-LIKE WITH COILED-COILS PROTEIN 2"/>
    <property type="match status" value="1"/>
</dbReference>
<dbReference type="InterPro" id="IPR036397">
    <property type="entry name" value="RNaseH_sf"/>
</dbReference>
<comment type="subunit">
    <text evidence="9">Microtubule inner protein component of sperm flagellar doublet microtubules.</text>
</comment>
<feature type="compositionally biased region" description="Polar residues" evidence="11">
    <location>
        <begin position="191"/>
        <end position="213"/>
    </location>
</feature>
<feature type="coiled-coil region" evidence="10">
    <location>
        <begin position="411"/>
        <end position="467"/>
    </location>
</feature>
<evidence type="ECO:0000256" key="6">
    <source>
        <dbReference type="ARBA" id="ARBA00023069"/>
    </source>
</evidence>
<dbReference type="InterPro" id="IPR008805">
    <property type="entry name" value="RIB43A"/>
</dbReference>
<proteinExistence type="inferred from homology"/>
<feature type="non-terminal residue" evidence="12">
    <location>
        <position position="1"/>
    </location>
</feature>
<evidence type="ECO:0000256" key="11">
    <source>
        <dbReference type="SAM" id="MobiDB-lite"/>
    </source>
</evidence>
<keyword evidence="4" id="KW-0282">Flagellum</keyword>
<keyword evidence="7" id="KW-0206">Cytoskeleton</keyword>
<reference evidence="12" key="1">
    <citation type="journal article" date="2021" name="Cell">
        <title>Tracing the genetic footprints of vertebrate landing in non-teleost ray-finned fishes.</title>
        <authorList>
            <person name="Bi X."/>
            <person name="Wang K."/>
            <person name="Yang L."/>
            <person name="Pan H."/>
            <person name="Jiang H."/>
            <person name="Wei Q."/>
            <person name="Fang M."/>
            <person name="Yu H."/>
            <person name="Zhu C."/>
            <person name="Cai Y."/>
            <person name="He Y."/>
            <person name="Gan X."/>
            <person name="Zeng H."/>
            <person name="Yu D."/>
            <person name="Zhu Y."/>
            <person name="Jiang H."/>
            <person name="Qiu Q."/>
            <person name="Yang H."/>
            <person name="Zhang Y.E."/>
            <person name="Wang W."/>
            <person name="Zhu M."/>
            <person name="He S."/>
            <person name="Zhang G."/>
        </authorList>
    </citation>
    <scope>NUCLEOTIDE SEQUENCE</scope>
    <source>
        <strain evidence="12">Pddl_001</strain>
    </source>
</reference>
<evidence type="ECO:0000256" key="1">
    <source>
        <dbReference type="ARBA" id="ARBA00004611"/>
    </source>
</evidence>
<evidence type="ECO:0000256" key="9">
    <source>
        <dbReference type="ARBA" id="ARBA00046435"/>
    </source>
</evidence>
<keyword evidence="13" id="KW-1185">Reference proteome</keyword>
<accession>A0ABS2YM58</accession>
<feature type="non-terminal residue" evidence="12">
    <location>
        <position position="685"/>
    </location>
</feature>
<feature type="region of interest" description="Disordered" evidence="11">
    <location>
        <begin position="185"/>
        <end position="243"/>
    </location>
</feature>
<keyword evidence="6" id="KW-0969">Cilium</keyword>
<keyword evidence="8" id="KW-0966">Cell projection</keyword>
<sequence length="685" mass="77984">MYKLDLPKDLAMAAALEQRRNREIERQNRIFNSKVRIIGVDKEALDYQVKEKKIKEETDAHVHEAYAKDLIRNEKIACLLDNRQKNDSRALNKAVEEFRQCFQKPESRREFYLSDPQMIKKDLPARVSDHDPRLSISGVQKLVGEDLNQQERHRMQQEQLREWSLQQQEELHRAREEHACAASRLERVTQERSSTPAVGSSQSCLPTPSQSPSEEIPCAQASISNRSHSPLPPARQMKKSRQTQNIMDMKAQVGWIMKLLERKTQSASAVDPRVASPPPPEPVAVSVPPPDPSGGVQGKHIDRALCSDEDALSIAASWEESAFPPDMEVEAEPEFQADTAPSSKAALLTSAPPLAGSTHTITWTVPVPTAPLGDRTHCYRPYLRREAGPSLSVVDVAVASPRSNNREEELYNKTRVELDNRAVELQKIEEETRRAITVATKDFNLAKAAETREKQKLEKQQEEEDNLVEISNLIQGDLLSENPDQAVSVFGPHRVVPDRWKGMRPEQLKEITHFQQQQVQENMRSKERELLYDLEWKQQCVDSARKALLLERQQARLERELRRALDNTNKQLSEAHRAHIMLWGCFSSAGTRTLVRTEGKMNGAKYREVLEENLLLSTRKLKLGPKFTFQHDNDQKHTANAKVPLAAVHQHSPRNLTELEQFCKEETYPNRLTAIIAAKGSSTRY</sequence>
<dbReference type="Proteomes" id="UP001166093">
    <property type="component" value="Unassembled WGS sequence"/>
</dbReference>
<comment type="caution">
    <text evidence="12">The sequence shown here is derived from an EMBL/GenBank/DDBJ whole genome shotgun (WGS) entry which is preliminary data.</text>
</comment>
<evidence type="ECO:0000256" key="7">
    <source>
        <dbReference type="ARBA" id="ARBA00023212"/>
    </source>
</evidence>
<evidence type="ECO:0000313" key="12">
    <source>
        <dbReference type="EMBL" id="MBN3287381.1"/>
    </source>
</evidence>
<name>A0ABS2YM58_POLSP</name>
<evidence type="ECO:0000256" key="2">
    <source>
        <dbReference type="ARBA" id="ARBA00006875"/>
    </source>
</evidence>
<comment type="subcellular location">
    <subcellularLocation>
        <location evidence="1">Cytoplasm</location>
        <location evidence="1">Cytoskeleton</location>
        <location evidence="1">Flagellum axoneme</location>
    </subcellularLocation>
</comment>